<dbReference type="NCBIfam" id="NF007764">
    <property type="entry name" value="PRK10446.1"/>
    <property type="match status" value="1"/>
</dbReference>
<feature type="binding site" evidence="9">
    <location>
        <position position="141"/>
    </location>
    <ligand>
        <name>ATP</name>
        <dbReference type="ChEBI" id="CHEBI:30616"/>
    </ligand>
</feature>
<feature type="binding site" evidence="9">
    <location>
        <begin position="178"/>
        <end position="179"/>
    </location>
    <ligand>
        <name>ATP</name>
        <dbReference type="ChEBI" id="CHEBI:30616"/>
    </ligand>
</feature>
<dbReference type="HAMAP" id="MF_01552">
    <property type="entry name" value="RimK"/>
    <property type="match status" value="1"/>
</dbReference>
<keyword evidence="11" id="KW-0687">Ribonucleoprotein</keyword>
<comment type="caution">
    <text evidence="11">The sequence shown here is derived from an EMBL/GenBank/DDBJ whole genome shotgun (WGS) entry which is preliminary data.</text>
</comment>
<feature type="binding site" evidence="9">
    <location>
        <position position="187"/>
    </location>
    <ligand>
        <name>ATP</name>
        <dbReference type="ChEBI" id="CHEBI:30616"/>
    </ligand>
</feature>
<feature type="binding site" evidence="9">
    <location>
        <begin position="211"/>
        <end position="213"/>
    </location>
    <ligand>
        <name>ATP</name>
        <dbReference type="ChEBI" id="CHEBI:30616"/>
    </ligand>
</feature>
<dbReference type="InterPro" id="IPR013651">
    <property type="entry name" value="ATP-grasp_RimK-type"/>
</dbReference>
<dbReference type="InterPro" id="IPR004666">
    <property type="entry name" value="Rp_bS6_RimK/Lys_biosynth_LsyX"/>
</dbReference>
<dbReference type="InterPro" id="IPR013815">
    <property type="entry name" value="ATP_grasp_subdomain_1"/>
</dbReference>
<feature type="binding site" evidence="9">
    <location>
        <position position="260"/>
    </location>
    <ligand>
        <name>Mn(2+)</name>
        <dbReference type="ChEBI" id="CHEBI:29035"/>
        <label>2</label>
    </ligand>
</feature>
<dbReference type="Gene3D" id="3.30.1490.20">
    <property type="entry name" value="ATP-grasp fold, A domain"/>
    <property type="match status" value="1"/>
</dbReference>
<evidence type="ECO:0000256" key="1">
    <source>
        <dbReference type="ARBA" id="ARBA00001936"/>
    </source>
</evidence>
<evidence type="ECO:0000256" key="6">
    <source>
        <dbReference type="ARBA" id="ARBA00022842"/>
    </source>
</evidence>
<dbReference type="NCBIfam" id="TIGR00768">
    <property type="entry name" value="rimK_fam"/>
    <property type="match status" value="1"/>
</dbReference>
<feature type="binding site" evidence="9">
    <location>
        <position position="260"/>
    </location>
    <ligand>
        <name>Mn(2+)</name>
        <dbReference type="ChEBI" id="CHEBI:29035"/>
        <label>1</label>
    </ligand>
</feature>
<reference evidence="11 12" key="1">
    <citation type="submission" date="2022-01" db="EMBL/GenBank/DDBJ databases">
        <title>Whole genome-based taxonomy of the Shewanellaceae.</title>
        <authorList>
            <person name="Martin-Rodriguez A.J."/>
        </authorList>
    </citation>
    <scope>NUCLEOTIDE SEQUENCE [LARGE SCALE GENOMIC DNA]</scope>
    <source>
        <strain evidence="11 12">DSM 21332</strain>
    </source>
</reference>
<feature type="binding site" evidence="9">
    <location>
        <position position="262"/>
    </location>
    <ligand>
        <name>Mg(2+)</name>
        <dbReference type="ChEBI" id="CHEBI:18420"/>
        <label>2</label>
    </ligand>
</feature>
<evidence type="ECO:0000256" key="2">
    <source>
        <dbReference type="ARBA" id="ARBA00022598"/>
    </source>
</evidence>
<keyword evidence="5 9" id="KW-0067">ATP-binding</keyword>
<dbReference type="InterPro" id="IPR041107">
    <property type="entry name" value="Rimk_N"/>
</dbReference>
<dbReference type="Pfam" id="PF08443">
    <property type="entry name" value="RimK"/>
    <property type="match status" value="1"/>
</dbReference>
<comment type="cofactor">
    <cofactor evidence="1">
        <name>Mn(2+)</name>
        <dbReference type="ChEBI" id="CHEBI:29035"/>
    </cofactor>
</comment>
<dbReference type="Gene3D" id="3.30.470.20">
    <property type="entry name" value="ATP-grasp fold, B domain"/>
    <property type="match status" value="1"/>
</dbReference>
<evidence type="ECO:0000256" key="7">
    <source>
        <dbReference type="ARBA" id="ARBA00022917"/>
    </source>
</evidence>
<dbReference type="InterPro" id="IPR023533">
    <property type="entry name" value="RimK"/>
</dbReference>
<feature type="binding site" evidence="9">
    <location>
        <position position="248"/>
    </location>
    <ligand>
        <name>Mn(2+)</name>
        <dbReference type="ChEBI" id="CHEBI:29035"/>
        <label>1</label>
    </ligand>
</feature>
<evidence type="ECO:0000256" key="9">
    <source>
        <dbReference type="HAMAP-Rule" id="MF_01552"/>
    </source>
</evidence>
<comment type="similarity">
    <text evidence="9">Belongs to the RimK family.</text>
</comment>
<dbReference type="EC" id="6.3.2.-" evidence="9"/>
<proteinExistence type="inferred from homology"/>
<protein>
    <recommendedName>
        <fullName evidence="9">Probable alpha-L-glutamate ligase</fullName>
        <ecNumber evidence="9">6.3.2.-</ecNumber>
    </recommendedName>
</protein>
<keyword evidence="8 9" id="KW-0464">Manganese</keyword>
<accession>A0ABT0N901</accession>
<evidence type="ECO:0000259" key="10">
    <source>
        <dbReference type="PROSITE" id="PS50975"/>
    </source>
</evidence>
<evidence type="ECO:0000256" key="5">
    <source>
        <dbReference type="ARBA" id="ARBA00022840"/>
    </source>
</evidence>
<gene>
    <name evidence="9 11" type="primary">rimK</name>
    <name evidence="11" type="ORF">L2725_12435</name>
</gene>
<dbReference type="Gene3D" id="3.40.50.20">
    <property type="match status" value="1"/>
</dbReference>
<dbReference type="SUPFAM" id="SSF56059">
    <property type="entry name" value="Glutathione synthetase ATP-binding domain-like"/>
    <property type="match status" value="1"/>
</dbReference>
<evidence type="ECO:0000313" key="12">
    <source>
        <dbReference type="Proteomes" id="UP001202831"/>
    </source>
</evidence>
<dbReference type="RefSeq" id="WP_248936523.1">
    <property type="nucleotide sequence ID" value="NZ_JAKIKT010000004.1"/>
</dbReference>
<keyword evidence="11" id="KW-0689">Ribosomal protein</keyword>
<keyword evidence="7 9" id="KW-0648">Protein biosynthesis</keyword>
<dbReference type="Proteomes" id="UP001202831">
    <property type="component" value="Unassembled WGS sequence"/>
</dbReference>
<dbReference type="Pfam" id="PF18030">
    <property type="entry name" value="Rimk_N"/>
    <property type="match status" value="1"/>
</dbReference>
<dbReference type="GO" id="GO:0005840">
    <property type="term" value="C:ribosome"/>
    <property type="evidence" value="ECO:0007669"/>
    <property type="project" value="UniProtKB-KW"/>
</dbReference>
<evidence type="ECO:0000256" key="8">
    <source>
        <dbReference type="ARBA" id="ARBA00023211"/>
    </source>
</evidence>
<feature type="domain" description="ATP-grasp" evidence="10">
    <location>
        <begin position="104"/>
        <end position="287"/>
    </location>
</feature>
<keyword evidence="4 9" id="KW-0547">Nucleotide-binding</keyword>
<feature type="binding site" evidence="9">
    <location>
        <position position="248"/>
    </location>
    <ligand>
        <name>Mg(2+)</name>
        <dbReference type="ChEBI" id="CHEBI:18420"/>
        <label>1</label>
    </ligand>
</feature>
<evidence type="ECO:0000256" key="3">
    <source>
        <dbReference type="ARBA" id="ARBA00022723"/>
    </source>
</evidence>
<dbReference type="EMBL" id="JAKIKT010000004">
    <property type="protein sequence ID" value="MCL2914575.1"/>
    <property type="molecule type" value="Genomic_DNA"/>
</dbReference>
<name>A0ABT0N901_9GAMM</name>
<dbReference type="InterPro" id="IPR011761">
    <property type="entry name" value="ATP-grasp"/>
</dbReference>
<dbReference type="GO" id="GO:0016874">
    <property type="term" value="F:ligase activity"/>
    <property type="evidence" value="ECO:0007669"/>
    <property type="project" value="UniProtKB-KW"/>
</dbReference>
<sequence>MKIGILSQHPELYSTRRLVEACESRGHEAVVINPLNCYMNINSVQPTIHLEGEDIGHFDAIIPRIHANITFYGCALVRQFEMMGVYAINDSISISRSRDKLRALQLLSRQNVGMPITGFASKPDDIPDLISMVGGAPLVIKLLEGTQGIGVVLAETKKAAESVIEAFLGLKANIMVQEYIKESNGSDIRCFVVGDKVVAAMKRQGPEGDFRSNLHLGGTAEKIKITPEERKTAVAAVKAMGLGVAGVDILRSARGPLVLEVNSAPGIEGIENATGLPVAEKIIEHIEKSVAARKSKKTVA</sequence>
<feature type="binding site" evidence="9">
    <location>
        <position position="260"/>
    </location>
    <ligand>
        <name>Mg(2+)</name>
        <dbReference type="ChEBI" id="CHEBI:18420"/>
        <label>1</label>
    </ligand>
</feature>
<dbReference type="PANTHER" id="PTHR21621:SF7">
    <property type="entry name" value="RIBOSOMAL PROTEIN BS6--L-GLUTAMATE LIGASE"/>
    <property type="match status" value="1"/>
</dbReference>
<keyword evidence="6 9" id="KW-0460">Magnesium</keyword>
<feature type="binding site" evidence="9">
    <location>
        <position position="262"/>
    </location>
    <ligand>
        <name>Mn(2+)</name>
        <dbReference type="ChEBI" id="CHEBI:29035"/>
        <label>2</label>
    </ligand>
</feature>
<feature type="binding site" evidence="9">
    <location>
        <position position="260"/>
    </location>
    <ligand>
        <name>Mg(2+)</name>
        <dbReference type="ChEBI" id="CHEBI:18420"/>
        <label>2</label>
    </ligand>
</feature>
<organism evidence="11 12">
    <name type="scientific">Shewanella corallii</name>
    <dbReference type="NCBI Taxonomy" id="560080"/>
    <lineage>
        <taxon>Bacteria</taxon>
        <taxon>Pseudomonadati</taxon>
        <taxon>Pseudomonadota</taxon>
        <taxon>Gammaproteobacteria</taxon>
        <taxon>Alteromonadales</taxon>
        <taxon>Shewanellaceae</taxon>
        <taxon>Shewanella</taxon>
    </lineage>
</organism>
<comment type="cofactor">
    <cofactor evidence="9">
        <name>Mg(2+)</name>
        <dbReference type="ChEBI" id="CHEBI:18420"/>
    </cofactor>
    <cofactor evidence="9">
        <name>Mn(2+)</name>
        <dbReference type="ChEBI" id="CHEBI:29035"/>
    </cofactor>
    <text evidence="9">Binds 2 magnesium or manganese ions per subunit.</text>
</comment>
<keyword evidence="12" id="KW-1185">Reference proteome</keyword>
<keyword evidence="3 9" id="KW-0479">Metal-binding</keyword>
<evidence type="ECO:0000256" key="4">
    <source>
        <dbReference type="ARBA" id="ARBA00022741"/>
    </source>
</evidence>
<dbReference type="PROSITE" id="PS50975">
    <property type="entry name" value="ATP_GRASP"/>
    <property type="match status" value="1"/>
</dbReference>
<keyword evidence="2 9" id="KW-0436">Ligase</keyword>
<evidence type="ECO:0000313" key="11">
    <source>
        <dbReference type="EMBL" id="MCL2914575.1"/>
    </source>
</evidence>
<dbReference type="PANTHER" id="PTHR21621">
    <property type="entry name" value="RIBOSOMAL PROTEIN S6 MODIFICATION PROTEIN"/>
    <property type="match status" value="1"/>
</dbReference>